<sequence length="164" mass="19037">MACRCKYFIKILNNCCFCFSLRTGTLLFGCIFLVWFTYQCLGSAFMMECIFPNEYMDMGAKGPPAAPKTTMIFGYFGIIVSAMVCIGVHNQNNELLFVPFFVFTPLWILVHIVAMILYNFVIVIVVLFVVTILLLIYAWIIVYSYFSELRYAYDEDLTQRQTYI</sequence>
<keyword evidence="3" id="KW-1185">Reference proteome</keyword>
<accession>A0A0M5JA29</accession>
<dbReference type="OMA" id="CLGSAFM"/>
<name>A0A0M5JA29_DROBS</name>
<dbReference type="AlphaFoldDB" id="A0A0M5JA29"/>
<organism evidence="2 3">
    <name type="scientific">Drosophila busckii</name>
    <name type="common">Fruit fly</name>
    <dbReference type="NCBI Taxonomy" id="30019"/>
    <lineage>
        <taxon>Eukaryota</taxon>
        <taxon>Metazoa</taxon>
        <taxon>Ecdysozoa</taxon>
        <taxon>Arthropoda</taxon>
        <taxon>Hexapoda</taxon>
        <taxon>Insecta</taxon>
        <taxon>Pterygota</taxon>
        <taxon>Neoptera</taxon>
        <taxon>Endopterygota</taxon>
        <taxon>Diptera</taxon>
        <taxon>Brachycera</taxon>
        <taxon>Muscomorpha</taxon>
        <taxon>Ephydroidea</taxon>
        <taxon>Drosophilidae</taxon>
        <taxon>Drosophila</taxon>
    </lineage>
</organism>
<keyword evidence="1" id="KW-0812">Transmembrane</keyword>
<dbReference type="OrthoDB" id="7808378at2759"/>
<dbReference type="GO" id="GO:0060857">
    <property type="term" value="P:establishment of glial blood-brain barrier"/>
    <property type="evidence" value="ECO:0007669"/>
    <property type="project" value="TreeGrafter"/>
</dbReference>
<evidence type="ECO:0000313" key="2">
    <source>
        <dbReference type="EMBL" id="ALC41118.1"/>
    </source>
</evidence>
<feature type="transmembrane region" description="Helical" evidence="1">
    <location>
        <begin position="95"/>
        <end position="114"/>
    </location>
</feature>
<dbReference type="GO" id="GO:0005886">
    <property type="term" value="C:plasma membrane"/>
    <property type="evidence" value="ECO:0007669"/>
    <property type="project" value="TreeGrafter"/>
</dbReference>
<evidence type="ECO:0000256" key="1">
    <source>
        <dbReference type="SAM" id="Phobius"/>
    </source>
</evidence>
<dbReference type="GO" id="GO:0035159">
    <property type="term" value="P:regulation of tube length, open tracheal system"/>
    <property type="evidence" value="ECO:0007669"/>
    <property type="project" value="TreeGrafter"/>
</dbReference>
<dbReference type="PANTHER" id="PTHR36694">
    <property type="entry name" value="PASIFLORA 1, ISOFORM A-RELATED"/>
    <property type="match status" value="1"/>
</dbReference>
<protein>
    <submittedName>
        <fullName evidence="2">CG42288</fullName>
    </submittedName>
</protein>
<reference evidence="2 3" key="1">
    <citation type="submission" date="2015-08" db="EMBL/GenBank/DDBJ databases">
        <title>Ancestral chromatin configuration constrains chromatin evolution on differentiating sex chromosomes in Drosophila.</title>
        <authorList>
            <person name="Zhou Q."/>
            <person name="Bachtrog D."/>
        </authorList>
    </citation>
    <scope>NUCLEOTIDE SEQUENCE [LARGE SCALE GENOMIC DNA]</scope>
    <source>
        <tissue evidence="2">Whole larvae</tissue>
    </source>
</reference>
<dbReference type="STRING" id="30019.A0A0M5JA29"/>
<dbReference type="PANTHER" id="PTHR36694:SF4">
    <property type="entry name" value="LD42595P"/>
    <property type="match status" value="1"/>
</dbReference>
<feature type="transmembrane region" description="Helical" evidence="1">
    <location>
        <begin position="71"/>
        <end position="88"/>
    </location>
</feature>
<feature type="transmembrane region" description="Helical" evidence="1">
    <location>
        <begin position="12"/>
        <end position="38"/>
    </location>
</feature>
<keyword evidence="1" id="KW-0472">Membrane</keyword>
<dbReference type="EMBL" id="CP012524">
    <property type="protein sequence ID" value="ALC41118.1"/>
    <property type="molecule type" value="Genomic_DNA"/>
</dbReference>
<feature type="transmembrane region" description="Helical" evidence="1">
    <location>
        <begin position="120"/>
        <end position="146"/>
    </location>
</feature>
<dbReference type="GO" id="GO:0019991">
    <property type="term" value="P:septate junction assembly"/>
    <property type="evidence" value="ECO:0007669"/>
    <property type="project" value="TreeGrafter"/>
</dbReference>
<gene>
    <name evidence="2" type="ORF">Dbus_chr2Rg697</name>
</gene>
<evidence type="ECO:0000313" key="3">
    <source>
        <dbReference type="Proteomes" id="UP000494163"/>
    </source>
</evidence>
<dbReference type="Proteomes" id="UP000494163">
    <property type="component" value="Chromosome 2R"/>
</dbReference>
<keyword evidence="1" id="KW-1133">Transmembrane helix</keyword>
<proteinExistence type="predicted"/>